<evidence type="ECO:0000256" key="1">
    <source>
        <dbReference type="ARBA" id="ARBA00001933"/>
    </source>
</evidence>
<keyword evidence="8" id="KW-0460">Magnesium</keyword>
<proteinExistence type="inferred from homology"/>
<dbReference type="GO" id="GO:0008295">
    <property type="term" value="P:spermidine biosynthetic process"/>
    <property type="evidence" value="ECO:0007669"/>
    <property type="project" value="UniProtKB-UniRule"/>
</dbReference>
<feature type="domain" description="Orn/DAP/Arg decarboxylase 2 N-terminal" evidence="16">
    <location>
        <begin position="103"/>
        <end position="358"/>
    </location>
</feature>
<dbReference type="AlphaFoldDB" id="H5TC83"/>
<dbReference type="STRING" id="56804.BAE46_06935"/>
<keyword evidence="11" id="KW-0620">Polyamine biosynthesis</keyword>
<dbReference type="InterPro" id="IPR002985">
    <property type="entry name" value="Arg_decrbxlase"/>
</dbReference>
<evidence type="ECO:0000259" key="18">
    <source>
        <dbReference type="Pfam" id="PF17944"/>
    </source>
</evidence>
<dbReference type="Pfam" id="PF17810">
    <property type="entry name" value="Arg_decarb_HB"/>
    <property type="match status" value="1"/>
</dbReference>
<name>H5TC83_9ALTE</name>
<comment type="function">
    <text evidence="3">Catalyzes the biosynthesis of agmatine from arginine.</text>
</comment>
<organism evidence="19 20">
    <name type="scientific">Glaciecola punicea ACAM 611</name>
    <dbReference type="NCBI Taxonomy" id="1121923"/>
    <lineage>
        <taxon>Bacteria</taxon>
        <taxon>Pseudomonadati</taxon>
        <taxon>Pseudomonadota</taxon>
        <taxon>Gammaproteobacteria</taxon>
        <taxon>Alteromonadales</taxon>
        <taxon>Alteromonadaceae</taxon>
        <taxon>Glaciecola</taxon>
    </lineage>
</organism>
<feature type="domain" description="Arginine decarboxylase C-terminal helical" evidence="18">
    <location>
        <begin position="596"/>
        <end position="649"/>
    </location>
</feature>
<dbReference type="InterPro" id="IPR040634">
    <property type="entry name" value="Arg_decarb_HB"/>
</dbReference>
<dbReference type="Pfam" id="PF17944">
    <property type="entry name" value="Arg_decarbox_C"/>
    <property type="match status" value="1"/>
</dbReference>
<keyword evidence="20" id="KW-1185">Reference proteome</keyword>
<dbReference type="eggNOG" id="COG1166">
    <property type="taxonomic scope" value="Bacteria"/>
</dbReference>
<dbReference type="PROSITE" id="PS00878">
    <property type="entry name" value="ODR_DC_2_1"/>
    <property type="match status" value="1"/>
</dbReference>
<evidence type="ECO:0000256" key="13">
    <source>
        <dbReference type="NCBIfam" id="TIGR01273"/>
    </source>
</evidence>
<dbReference type="SUPFAM" id="SSF50621">
    <property type="entry name" value="Alanine racemase C-terminal domain-like"/>
    <property type="match status" value="1"/>
</dbReference>
<dbReference type="GO" id="GO:0008792">
    <property type="term" value="F:arginine decarboxylase activity"/>
    <property type="evidence" value="ECO:0007669"/>
    <property type="project" value="UniProtKB-UniRule"/>
</dbReference>
<dbReference type="NCBIfam" id="NF003763">
    <property type="entry name" value="PRK05354.1"/>
    <property type="match status" value="1"/>
</dbReference>
<feature type="active site" description="Proton donor" evidence="15">
    <location>
        <position position="516"/>
    </location>
</feature>
<accession>H5TC83</accession>
<keyword evidence="10" id="KW-0745">Spermidine biosynthesis</keyword>
<evidence type="ECO:0000256" key="6">
    <source>
        <dbReference type="ARBA" id="ARBA00022723"/>
    </source>
</evidence>
<evidence type="ECO:0000256" key="8">
    <source>
        <dbReference type="ARBA" id="ARBA00022842"/>
    </source>
</evidence>
<dbReference type="PRINTS" id="PR01180">
    <property type="entry name" value="ARGDCRBXLASE"/>
</dbReference>
<dbReference type="Gene3D" id="2.40.37.10">
    <property type="entry name" value="Lyase, Ornithine Decarboxylase, Chain A, domain 1"/>
    <property type="match status" value="1"/>
</dbReference>
<dbReference type="EC" id="4.1.1.19" evidence="5 13"/>
<dbReference type="PIRSF" id="PIRSF001336">
    <property type="entry name" value="Arg_decrbxlase"/>
    <property type="match status" value="1"/>
</dbReference>
<keyword evidence="9 14" id="KW-0663">Pyridoxal phosphate</keyword>
<dbReference type="InterPro" id="IPR009006">
    <property type="entry name" value="Ala_racemase/Decarboxylase_C"/>
</dbReference>
<dbReference type="EMBL" id="BAET01000019">
    <property type="protein sequence ID" value="GAB55910.1"/>
    <property type="molecule type" value="Genomic_DNA"/>
</dbReference>
<dbReference type="Gene3D" id="1.10.287.3440">
    <property type="match status" value="1"/>
</dbReference>
<dbReference type="PRINTS" id="PR01179">
    <property type="entry name" value="ODADCRBXLASE"/>
</dbReference>
<feature type="modified residue" description="N6-(pyridoxal phosphate)lysine" evidence="14">
    <location>
        <position position="116"/>
    </location>
</feature>
<dbReference type="SUPFAM" id="SSF51419">
    <property type="entry name" value="PLP-binding barrel"/>
    <property type="match status" value="1"/>
</dbReference>
<dbReference type="Pfam" id="PF02784">
    <property type="entry name" value="Orn_Arg_deC_N"/>
    <property type="match status" value="1"/>
</dbReference>
<evidence type="ECO:0000259" key="17">
    <source>
        <dbReference type="Pfam" id="PF17810"/>
    </source>
</evidence>
<evidence type="ECO:0000313" key="20">
    <source>
        <dbReference type="Proteomes" id="UP000053586"/>
    </source>
</evidence>
<dbReference type="InterPro" id="IPR041128">
    <property type="entry name" value="Arg_decarbox_C"/>
</dbReference>
<dbReference type="InterPro" id="IPR022653">
    <property type="entry name" value="De-COase2_pyr-phos_BS"/>
</dbReference>
<dbReference type="PANTHER" id="PTHR43295">
    <property type="entry name" value="ARGININE DECARBOXYLASE"/>
    <property type="match status" value="1"/>
</dbReference>
<dbReference type="RefSeq" id="WP_006005505.1">
    <property type="nucleotide sequence ID" value="NZ_BAET01000019.1"/>
</dbReference>
<evidence type="ECO:0000313" key="19">
    <source>
        <dbReference type="EMBL" id="GAB55910.1"/>
    </source>
</evidence>
<dbReference type="InterPro" id="IPR029066">
    <property type="entry name" value="PLP-binding_barrel"/>
</dbReference>
<reference evidence="19 20" key="2">
    <citation type="journal article" date="2017" name="Antonie Van Leeuwenhoek">
        <title>Rhizobium rhizosphaerae sp. nov., a novel species isolated from rice rhizosphere.</title>
        <authorList>
            <person name="Zhao J.J."/>
            <person name="Zhang J."/>
            <person name="Zhang R.J."/>
            <person name="Zhang C.W."/>
            <person name="Yin H.Q."/>
            <person name="Zhang X.X."/>
        </authorList>
    </citation>
    <scope>NUCLEOTIDE SEQUENCE [LARGE SCALE GENOMIC DNA]</scope>
    <source>
        <strain evidence="19 20">ACAM 611</strain>
    </source>
</reference>
<evidence type="ECO:0000256" key="12">
    <source>
        <dbReference type="ARBA" id="ARBA00023239"/>
    </source>
</evidence>
<evidence type="ECO:0000256" key="14">
    <source>
        <dbReference type="PIRSR" id="PIRSR001336-50"/>
    </source>
</evidence>
<dbReference type="CDD" id="cd06830">
    <property type="entry name" value="PLPDE_III_ADC"/>
    <property type="match status" value="1"/>
</dbReference>
<keyword evidence="12 19" id="KW-0456">Lyase</keyword>
<comment type="similarity">
    <text evidence="4">Belongs to the Orn/Lys/Arg decarboxylase class-II family. SpeA subfamily.</text>
</comment>
<dbReference type="OrthoDB" id="9802658at2"/>
<comment type="cofactor">
    <cofactor evidence="2">
        <name>Mg(2+)</name>
        <dbReference type="ChEBI" id="CHEBI:18420"/>
    </cofactor>
</comment>
<evidence type="ECO:0000256" key="10">
    <source>
        <dbReference type="ARBA" id="ARBA00023066"/>
    </source>
</evidence>
<gene>
    <name evidence="19" type="primary">speA</name>
    <name evidence="19" type="ORF">GPUN_1794</name>
</gene>
<sequence length="653" mass="73350">MQKKYTEQNAPLLGSAQNWSIADAERTYGVSSWGGGYFKIGENGNIHVVPDQNKSDTKIDFASVLKEINDENVQFPVVVRFHDVLRSQVVSLNEAFNDVIKEANYTGRYNGVYPIKVNQMREVVEEIVDAGAPYDFGLEAGSKPELLAVLAYNTNANSLTILNGYKDEEFIKLALLGRKLGRKVVVVIEKFSELAMLVKISKELDIEPIIGLRSKMRSKGQGRWVGSSGDRAKFGLTISELIKGARYLESQGMGHTLKLLHFHIGSQLPDIRAIKDAVNESARIYAELHKLGFKLEYVDVGGGLGIDYDGSQSTNDSSRNYSLREYVADVVYGLREMCDLEGVPHPNIVSESGRAITAHHSCVITEVVGEIKPEGVDLDTVATENEHVLLKNMRYLHESLSENDNYQEVFNDASRWKEQASQAFSLRVIGMEELGKIETLYWQILRFVHAYYQQADFVPEEMQDLDYALSSQYLCNFSVFQSAVDSWAIGQLLPVAPLTNLHKAPVKNCSLVDITCDSDGKIDRFVVDHVLGKVLPLPELKTDEKCYLGIFLTGAYQDVMGDMHNLFGRLNEVHVFSLEDDPEKFYIEEVIKGTTVEQVLSIMQYHPSAMALDVKKTIDKEVALGKIKPREGVKWTDFYEECLGGYTYLRTEK</sequence>
<evidence type="ECO:0000259" key="16">
    <source>
        <dbReference type="Pfam" id="PF02784"/>
    </source>
</evidence>
<dbReference type="PANTHER" id="PTHR43295:SF9">
    <property type="entry name" value="BIOSYNTHETIC ARGININE DECARBOXYLASE"/>
    <property type="match status" value="1"/>
</dbReference>
<keyword evidence="7" id="KW-0210">Decarboxylase</keyword>
<dbReference type="PROSITE" id="PS00879">
    <property type="entry name" value="ODR_DC_2_2"/>
    <property type="match status" value="1"/>
</dbReference>
<comment type="caution">
    <text evidence="19">The sequence shown here is derived from an EMBL/GenBank/DDBJ whole genome shotgun (WGS) entry which is preliminary data.</text>
</comment>
<evidence type="ECO:0000256" key="5">
    <source>
        <dbReference type="ARBA" id="ARBA00012426"/>
    </source>
</evidence>
<evidence type="ECO:0000256" key="7">
    <source>
        <dbReference type="ARBA" id="ARBA00022793"/>
    </source>
</evidence>
<evidence type="ECO:0000256" key="9">
    <source>
        <dbReference type="ARBA" id="ARBA00022898"/>
    </source>
</evidence>
<evidence type="ECO:0000256" key="15">
    <source>
        <dbReference type="PIRSR" id="PIRSR600183-50"/>
    </source>
</evidence>
<dbReference type="FunFam" id="3.20.20.10:FF:000001">
    <property type="entry name" value="Biosynthetic arginine decarboxylase"/>
    <property type="match status" value="1"/>
</dbReference>
<dbReference type="Proteomes" id="UP000053586">
    <property type="component" value="Unassembled WGS sequence"/>
</dbReference>
<dbReference type="GO" id="GO:0046872">
    <property type="term" value="F:metal ion binding"/>
    <property type="evidence" value="ECO:0007669"/>
    <property type="project" value="UniProtKB-KW"/>
</dbReference>
<dbReference type="NCBIfam" id="TIGR01273">
    <property type="entry name" value="speA"/>
    <property type="match status" value="1"/>
</dbReference>
<dbReference type="InterPro" id="IPR022657">
    <property type="entry name" value="De-COase2_CS"/>
</dbReference>
<dbReference type="InterPro" id="IPR000183">
    <property type="entry name" value="Orn/DAP/Arg_de-COase"/>
</dbReference>
<evidence type="ECO:0000256" key="11">
    <source>
        <dbReference type="ARBA" id="ARBA00023115"/>
    </source>
</evidence>
<feature type="domain" description="Arginine decarboxylase helical bundle" evidence="17">
    <location>
        <begin position="384"/>
        <end position="465"/>
    </location>
</feature>
<reference evidence="19 20" key="1">
    <citation type="journal article" date="2012" name="J. Bacteriol.">
        <title>Genome sequence of proteorhodopsin-containing sea ice bacterium Glaciecola punicea ACAM 611T.</title>
        <authorList>
            <person name="Qin Q.-L."/>
            <person name="Xie B.-B."/>
            <person name="Shu Y.-L."/>
            <person name="Rong J.-C."/>
            <person name="Zhao D.-L."/>
            <person name="Zhang X.-Y."/>
            <person name="Chen X.-L."/>
            <person name="Zhou B.-C."/>
            <person name="Zhanga Y.-Z."/>
        </authorList>
    </citation>
    <scope>NUCLEOTIDE SEQUENCE [LARGE SCALE GENOMIC DNA]</scope>
    <source>
        <strain evidence="19 20">ACAM 611</strain>
    </source>
</reference>
<protein>
    <recommendedName>
        <fullName evidence="5 13">Arginine decarboxylase</fullName>
        <ecNumber evidence="5 13">4.1.1.19</ecNumber>
    </recommendedName>
</protein>
<evidence type="ECO:0000256" key="2">
    <source>
        <dbReference type="ARBA" id="ARBA00001946"/>
    </source>
</evidence>
<keyword evidence="6" id="KW-0479">Metal-binding</keyword>
<evidence type="ECO:0000256" key="3">
    <source>
        <dbReference type="ARBA" id="ARBA00002257"/>
    </source>
</evidence>
<comment type="cofactor">
    <cofactor evidence="1 14">
        <name>pyridoxal 5'-phosphate</name>
        <dbReference type="ChEBI" id="CHEBI:597326"/>
    </cofactor>
</comment>
<dbReference type="GO" id="GO:0006527">
    <property type="term" value="P:L-arginine catabolic process"/>
    <property type="evidence" value="ECO:0007669"/>
    <property type="project" value="InterPro"/>
</dbReference>
<dbReference type="Gene3D" id="1.20.58.930">
    <property type="match status" value="1"/>
</dbReference>
<dbReference type="InterPro" id="IPR022644">
    <property type="entry name" value="De-COase2_N"/>
</dbReference>
<dbReference type="Gene3D" id="3.20.20.10">
    <property type="entry name" value="Alanine racemase"/>
    <property type="match status" value="1"/>
</dbReference>
<evidence type="ECO:0000256" key="4">
    <source>
        <dbReference type="ARBA" id="ARBA00008357"/>
    </source>
</evidence>
<dbReference type="GO" id="GO:0033388">
    <property type="term" value="P:putrescine biosynthetic process from arginine"/>
    <property type="evidence" value="ECO:0007669"/>
    <property type="project" value="UniProtKB-ARBA"/>
</dbReference>